<comment type="subcellular location">
    <subcellularLocation>
        <location evidence="1">Membrane</location>
    </subcellularLocation>
</comment>
<evidence type="ECO:0000256" key="2">
    <source>
        <dbReference type="ARBA" id="ARBA00022692"/>
    </source>
</evidence>
<name>A0A9N9QF04_9CUCU</name>
<feature type="transmembrane region" description="Helical" evidence="5">
    <location>
        <begin position="38"/>
        <end position="59"/>
    </location>
</feature>
<sequence>MSTYQGRPLPMEMFPGCFFREHDMLADHRSQRSCWRRYILSFLAGIITVGICCFGLYYFQPPLISQFLQKQLPKARNKYVIVEDTTLIETRQYDMIELAKSRDTCIRTLNTFKEEIVILKEQMATISNWRTNVNGQLTKIQWEQDAKINSAIDEALDIFEADGLGEMDYAATYAGGKILEISRDTFPMASFQTMSLLRLFKVELHSNPEEIIRTCVLPGCCFAFSGSTASIKIRLGKPIIIDAVTLSHGSNRLLNQEGMSTAPKDFEVYGFQTEDDITGTFLGKFTYNLKGRQHQMFKIKTKYSKNHIFYAVELVISSNHGKTDLTCVYRFRVHQMELVELSERGTRAPHTLPKKTKCC</sequence>
<accession>A0A9N9QF04</accession>
<organism evidence="7 8">
    <name type="scientific">Ceutorhynchus assimilis</name>
    <name type="common">cabbage seed weevil</name>
    <dbReference type="NCBI Taxonomy" id="467358"/>
    <lineage>
        <taxon>Eukaryota</taxon>
        <taxon>Metazoa</taxon>
        <taxon>Ecdysozoa</taxon>
        <taxon>Arthropoda</taxon>
        <taxon>Hexapoda</taxon>
        <taxon>Insecta</taxon>
        <taxon>Pterygota</taxon>
        <taxon>Neoptera</taxon>
        <taxon>Endopterygota</taxon>
        <taxon>Coleoptera</taxon>
        <taxon>Polyphaga</taxon>
        <taxon>Cucujiformia</taxon>
        <taxon>Curculionidae</taxon>
        <taxon>Ceutorhynchinae</taxon>
        <taxon>Ceutorhynchus</taxon>
    </lineage>
</organism>
<protein>
    <recommendedName>
        <fullName evidence="6">SUN domain-containing protein</fullName>
    </recommendedName>
</protein>
<dbReference type="Proteomes" id="UP001152799">
    <property type="component" value="Chromosome 4"/>
</dbReference>
<gene>
    <name evidence="7" type="ORF">CEUTPL_LOCUS8151</name>
</gene>
<evidence type="ECO:0000256" key="5">
    <source>
        <dbReference type="SAM" id="Phobius"/>
    </source>
</evidence>
<proteinExistence type="predicted"/>
<dbReference type="GO" id="GO:0016020">
    <property type="term" value="C:membrane"/>
    <property type="evidence" value="ECO:0007669"/>
    <property type="project" value="UniProtKB-SubCell"/>
</dbReference>
<keyword evidence="8" id="KW-1185">Reference proteome</keyword>
<evidence type="ECO:0000256" key="3">
    <source>
        <dbReference type="ARBA" id="ARBA00022989"/>
    </source>
</evidence>
<dbReference type="PANTHER" id="PTHR12911">
    <property type="entry name" value="SAD1/UNC-84-LIKE PROTEIN-RELATED"/>
    <property type="match status" value="1"/>
</dbReference>
<dbReference type="InterPro" id="IPR045119">
    <property type="entry name" value="SUN1-5"/>
</dbReference>
<feature type="domain" description="SUN" evidence="6">
    <location>
        <begin position="160"/>
        <end position="338"/>
    </location>
</feature>
<dbReference type="Pfam" id="PF07738">
    <property type="entry name" value="Sad1_UNC"/>
    <property type="match status" value="1"/>
</dbReference>
<evidence type="ECO:0000313" key="8">
    <source>
        <dbReference type="Proteomes" id="UP001152799"/>
    </source>
</evidence>
<evidence type="ECO:0000313" key="7">
    <source>
        <dbReference type="EMBL" id="CAG9767590.1"/>
    </source>
</evidence>
<keyword evidence="4 5" id="KW-0472">Membrane</keyword>
<dbReference type="AlphaFoldDB" id="A0A9N9QF04"/>
<dbReference type="GO" id="GO:0043495">
    <property type="term" value="F:protein-membrane adaptor activity"/>
    <property type="evidence" value="ECO:0007669"/>
    <property type="project" value="TreeGrafter"/>
</dbReference>
<keyword evidence="2 5" id="KW-0812">Transmembrane</keyword>
<keyword evidence="3 5" id="KW-1133">Transmembrane helix</keyword>
<evidence type="ECO:0000256" key="1">
    <source>
        <dbReference type="ARBA" id="ARBA00004370"/>
    </source>
</evidence>
<reference evidence="7" key="1">
    <citation type="submission" date="2022-01" db="EMBL/GenBank/DDBJ databases">
        <authorList>
            <person name="King R."/>
        </authorList>
    </citation>
    <scope>NUCLEOTIDE SEQUENCE</scope>
</reference>
<dbReference type="PROSITE" id="PS51469">
    <property type="entry name" value="SUN"/>
    <property type="match status" value="1"/>
</dbReference>
<dbReference type="InterPro" id="IPR012919">
    <property type="entry name" value="SUN_dom"/>
</dbReference>
<evidence type="ECO:0000259" key="6">
    <source>
        <dbReference type="PROSITE" id="PS51469"/>
    </source>
</evidence>
<dbReference type="OrthoDB" id="342281at2759"/>
<dbReference type="GO" id="GO:0005635">
    <property type="term" value="C:nuclear envelope"/>
    <property type="evidence" value="ECO:0007669"/>
    <property type="project" value="UniProtKB-ARBA"/>
</dbReference>
<dbReference type="PANTHER" id="PTHR12911:SF8">
    <property type="entry name" value="KLAROID PROTEIN-RELATED"/>
    <property type="match status" value="1"/>
</dbReference>
<dbReference type="Gene3D" id="2.60.120.260">
    <property type="entry name" value="Galactose-binding domain-like"/>
    <property type="match status" value="1"/>
</dbReference>
<evidence type="ECO:0000256" key="4">
    <source>
        <dbReference type="ARBA" id="ARBA00023136"/>
    </source>
</evidence>
<dbReference type="EMBL" id="OU892280">
    <property type="protein sequence ID" value="CAG9767590.1"/>
    <property type="molecule type" value="Genomic_DNA"/>
</dbReference>